<dbReference type="AlphaFoldDB" id="A0A0A9G3H3"/>
<reference evidence="1" key="2">
    <citation type="journal article" date="2015" name="Data Brief">
        <title>Shoot transcriptome of the giant reed, Arundo donax.</title>
        <authorList>
            <person name="Barrero R.A."/>
            <person name="Guerrero F.D."/>
            <person name="Moolhuijzen P."/>
            <person name="Goolsby J.A."/>
            <person name="Tidwell J."/>
            <person name="Bellgard S.E."/>
            <person name="Bellgard M.I."/>
        </authorList>
    </citation>
    <scope>NUCLEOTIDE SEQUENCE</scope>
    <source>
        <tissue evidence="1">Shoot tissue taken approximately 20 cm above the soil surface</tissue>
    </source>
</reference>
<organism evidence="1">
    <name type="scientific">Arundo donax</name>
    <name type="common">Giant reed</name>
    <name type="synonym">Donax arundinaceus</name>
    <dbReference type="NCBI Taxonomy" id="35708"/>
    <lineage>
        <taxon>Eukaryota</taxon>
        <taxon>Viridiplantae</taxon>
        <taxon>Streptophyta</taxon>
        <taxon>Embryophyta</taxon>
        <taxon>Tracheophyta</taxon>
        <taxon>Spermatophyta</taxon>
        <taxon>Magnoliopsida</taxon>
        <taxon>Liliopsida</taxon>
        <taxon>Poales</taxon>
        <taxon>Poaceae</taxon>
        <taxon>PACMAD clade</taxon>
        <taxon>Arundinoideae</taxon>
        <taxon>Arundineae</taxon>
        <taxon>Arundo</taxon>
    </lineage>
</organism>
<name>A0A0A9G3H3_ARUDO</name>
<accession>A0A0A9G3H3</accession>
<dbReference type="EMBL" id="GBRH01182708">
    <property type="protein sequence ID" value="JAE15188.1"/>
    <property type="molecule type" value="Transcribed_RNA"/>
</dbReference>
<reference evidence="1" key="1">
    <citation type="submission" date="2014-09" db="EMBL/GenBank/DDBJ databases">
        <authorList>
            <person name="Magalhaes I.L.F."/>
            <person name="Oliveira U."/>
            <person name="Santos F.R."/>
            <person name="Vidigal T.H.D.A."/>
            <person name="Brescovit A.D."/>
            <person name="Santos A.J."/>
        </authorList>
    </citation>
    <scope>NUCLEOTIDE SEQUENCE</scope>
    <source>
        <tissue evidence="1">Shoot tissue taken approximately 20 cm above the soil surface</tissue>
    </source>
</reference>
<sequence>MICDCGKHIALLYSRMMYSESTLIFLMSWRSSFRLFPILRCKMDHCHERWMTPIEKPIWRDSSALC</sequence>
<proteinExistence type="predicted"/>
<evidence type="ECO:0000313" key="1">
    <source>
        <dbReference type="EMBL" id="JAE15188.1"/>
    </source>
</evidence>
<protein>
    <submittedName>
        <fullName evidence="1">Uncharacterized protein</fullName>
    </submittedName>
</protein>